<protein>
    <recommendedName>
        <fullName evidence="9">Epoxyqueuosine reductase</fullName>
        <ecNumber evidence="9">1.17.99.6</ecNumber>
    </recommendedName>
    <alternativeName>
        <fullName evidence="9">Queuosine biosynthesis protein QueG</fullName>
    </alternativeName>
</protein>
<feature type="binding site" evidence="9">
    <location>
        <position position="211"/>
    </location>
    <ligand>
        <name>[4Fe-4S] cluster</name>
        <dbReference type="ChEBI" id="CHEBI:49883"/>
        <label>2</label>
    </ligand>
</feature>
<evidence type="ECO:0000313" key="11">
    <source>
        <dbReference type="EMBL" id="HHJ53194.1"/>
    </source>
</evidence>
<dbReference type="GO" id="GO:0005737">
    <property type="term" value="C:cytoplasm"/>
    <property type="evidence" value="ECO:0007669"/>
    <property type="project" value="UniProtKB-SubCell"/>
</dbReference>
<comment type="subunit">
    <text evidence="9">Monomer.</text>
</comment>
<feature type="binding site" evidence="9">
    <location>
        <position position="156"/>
    </location>
    <ligand>
        <name>cob(II)alamin</name>
        <dbReference type="ChEBI" id="CHEBI:16304"/>
    </ligand>
</feature>
<keyword evidence="1 9" id="KW-0004">4Fe-4S</keyword>
<feature type="binding site" evidence="9">
    <location>
        <position position="189"/>
    </location>
    <ligand>
        <name>[4Fe-4S] cluster</name>
        <dbReference type="ChEBI" id="CHEBI:49883"/>
        <label>1</label>
    </ligand>
</feature>
<dbReference type="NCBIfam" id="TIGR00276">
    <property type="entry name" value="tRNA epoxyqueuosine(34) reductase QueG"/>
    <property type="match status" value="1"/>
</dbReference>
<feature type="binding site" evidence="9">
    <location>
        <position position="186"/>
    </location>
    <ligand>
        <name>[4Fe-4S] cluster</name>
        <dbReference type="ChEBI" id="CHEBI:49883"/>
        <label>1</label>
    </ligand>
</feature>
<keyword evidence="9" id="KW-0170">Cobalt</keyword>
<proteinExistence type="inferred from homology"/>
<dbReference type="GO" id="GO:0008616">
    <property type="term" value="P:tRNA queuosine(34) biosynthetic process"/>
    <property type="evidence" value="ECO:0007669"/>
    <property type="project" value="UniProtKB-UniRule"/>
</dbReference>
<dbReference type="InterPro" id="IPR004453">
    <property type="entry name" value="QueG"/>
</dbReference>
<dbReference type="InterPro" id="IPR013542">
    <property type="entry name" value="QueG_DUF1730"/>
</dbReference>
<evidence type="ECO:0000256" key="6">
    <source>
        <dbReference type="ARBA" id="ARBA00023002"/>
    </source>
</evidence>
<dbReference type="PANTHER" id="PTHR30002">
    <property type="entry name" value="EPOXYQUEUOSINE REDUCTASE"/>
    <property type="match status" value="1"/>
</dbReference>
<dbReference type="GO" id="GO:0031419">
    <property type="term" value="F:cobalamin binding"/>
    <property type="evidence" value="ECO:0007669"/>
    <property type="project" value="UniProtKB-KW"/>
</dbReference>
<dbReference type="GO" id="GO:0052693">
    <property type="term" value="F:epoxyqueuosine reductase activity"/>
    <property type="evidence" value="ECO:0007669"/>
    <property type="project" value="UniProtKB-UniRule"/>
</dbReference>
<keyword evidence="2 9" id="KW-0963">Cytoplasm</keyword>
<dbReference type="GO" id="GO:0051539">
    <property type="term" value="F:4 iron, 4 sulfur cluster binding"/>
    <property type="evidence" value="ECO:0007669"/>
    <property type="project" value="UniProtKB-KW"/>
</dbReference>
<feature type="domain" description="4Fe-4S ferredoxin-type" evidence="10">
    <location>
        <begin position="174"/>
        <end position="206"/>
    </location>
</feature>
<dbReference type="PROSITE" id="PS51379">
    <property type="entry name" value="4FE4S_FER_2"/>
    <property type="match status" value="1"/>
</dbReference>
<evidence type="ECO:0000256" key="2">
    <source>
        <dbReference type="ARBA" id="ARBA00022490"/>
    </source>
</evidence>
<feature type="active site" description="Proton donor" evidence="9">
    <location>
        <position position="132"/>
    </location>
</feature>
<dbReference type="PANTHER" id="PTHR30002:SF4">
    <property type="entry name" value="EPOXYQUEUOSINE REDUCTASE"/>
    <property type="match status" value="1"/>
</dbReference>
<sequence>MTLQQTTTAIKKLALQLGFHKVGIAKPERADYAPYLVDWLTSGKHGSMHWMENYLDKRLDVRKLYPDVRSIVVVALNYYTPHRHSNRKGVGKISRYAWGKDYHKIIKKKLKHLLRLIQEQIDPQAEGRLFVDSAPIQEKYWARQAGIGWQGKNTNIITREMGSWIFLGELLLNRELMYDQPIADYCGQCTACLDACPTQALKPYQLDARKCISYLTIEHWDQPIPEPYARQLHGWIFGCDICQDVCPWNRFARPSDEERFQPLRPELVAPDLATLSRMSQQEFKQTFKQTPVYRAKYHNFIRNIKTVLAYISEKANEPPHNK</sequence>
<dbReference type="EMBL" id="DROD01000534">
    <property type="protein sequence ID" value="HHJ53194.1"/>
    <property type="molecule type" value="Genomic_DNA"/>
</dbReference>
<evidence type="ECO:0000256" key="1">
    <source>
        <dbReference type="ARBA" id="ARBA00022485"/>
    </source>
</evidence>
<comment type="catalytic activity">
    <reaction evidence="9">
        <text>epoxyqueuosine(34) in tRNA + AH2 = queuosine(34) in tRNA + A + H2O</text>
        <dbReference type="Rhea" id="RHEA:32159"/>
        <dbReference type="Rhea" id="RHEA-COMP:18571"/>
        <dbReference type="Rhea" id="RHEA-COMP:18582"/>
        <dbReference type="ChEBI" id="CHEBI:13193"/>
        <dbReference type="ChEBI" id="CHEBI:15377"/>
        <dbReference type="ChEBI" id="CHEBI:17499"/>
        <dbReference type="ChEBI" id="CHEBI:194431"/>
        <dbReference type="ChEBI" id="CHEBI:194443"/>
        <dbReference type="EC" id="1.17.99.6"/>
    </reaction>
</comment>
<feature type="binding site" evidence="9">
    <location>
        <position position="167"/>
    </location>
    <ligand>
        <name>cob(II)alamin</name>
        <dbReference type="ChEBI" id="CHEBI:16304"/>
    </ligand>
</feature>
<evidence type="ECO:0000256" key="9">
    <source>
        <dbReference type="HAMAP-Rule" id="MF_00916"/>
    </source>
</evidence>
<feature type="binding site" evidence="9">
    <location>
        <position position="242"/>
    </location>
    <ligand>
        <name>[4Fe-4S] cluster</name>
        <dbReference type="ChEBI" id="CHEBI:49883"/>
        <label>2</label>
    </ligand>
</feature>
<dbReference type="SUPFAM" id="SSF46548">
    <property type="entry name" value="alpha-helical ferredoxin"/>
    <property type="match status" value="1"/>
</dbReference>
<feature type="binding site" evidence="9">
    <location>
        <position position="239"/>
    </location>
    <ligand>
        <name>[4Fe-4S] cluster</name>
        <dbReference type="ChEBI" id="CHEBI:49883"/>
        <label>2</label>
    </ligand>
</feature>
<dbReference type="Proteomes" id="UP000886124">
    <property type="component" value="Unassembled WGS sequence"/>
</dbReference>
<dbReference type="UniPathway" id="UPA00392"/>
<keyword evidence="6 9" id="KW-0560">Oxidoreductase</keyword>
<name>A0A7V5PQ31_CALAY</name>
<dbReference type="GO" id="GO:0046872">
    <property type="term" value="F:metal ion binding"/>
    <property type="evidence" value="ECO:0007669"/>
    <property type="project" value="UniProtKB-KW"/>
</dbReference>
<feature type="binding site" evidence="9">
    <location>
        <position position="132"/>
    </location>
    <ligand>
        <name>cob(II)alamin</name>
        <dbReference type="ChEBI" id="CHEBI:16304"/>
    </ligand>
</feature>
<organism evidence="11">
    <name type="scientific">Caldithrix abyssi</name>
    <dbReference type="NCBI Taxonomy" id="187145"/>
    <lineage>
        <taxon>Bacteria</taxon>
        <taxon>Pseudomonadati</taxon>
        <taxon>Calditrichota</taxon>
        <taxon>Calditrichia</taxon>
        <taxon>Calditrichales</taxon>
        <taxon>Calditrichaceae</taxon>
        <taxon>Caldithrix</taxon>
    </lineage>
</organism>
<gene>
    <name evidence="9 11" type="primary">queG</name>
    <name evidence="11" type="ORF">ENJ89_08385</name>
</gene>
<comment type="cofactor">
    <cofactor evidence="9">
        <name>[4Fe-4S] cluster</name>
        <dbReference type="ChEBI" id="CHEBI:49883"/>
    </cofactor>
    <text evidence="9">Binds 2 [4Fe-4S] clusters per monomer.</text>
</comment>
<evidence type="ECO:0000259" key="10">
    <source>
        <dbReference type="PROSITE" id="PS51379"/>
    </source>
</evidence>
<dbReference type="PROSITE" id="PS00198">
    <property type="entry name" value="4FE4S_FER_1"/>
    <property type="match status" value="1"/>
</dbReference>
<dbReference type="AlphaFoldDB" id="A0A7V5PQ31"/>
<dbReference type="HAMAP" id="MF_00916">
    <property type="entry name" value="QueG"/>
    <property type="match status" value="1"/>
</dbReference>
<feature type="binding site" evidence="9">
    <location>
        <position position="213"/>
    </location>
    <ligand>
        <name>cob(II)alamin</name>
        <dbReference type="ChEBI" id="CHEBI:16304"/>
    </ligand>
</feature>
<dbReference type="InterPro" id="IPR017896">
    <property type="entry name" value="4Fe4S_Fe-S-bd"/>
</dbReference>
<dbReference type="Pfam" id="PF13484">
    <property type="entry name" value="Fer4_16"/>
    <property type="match status" value="1"/>
</dbReference>
<keyword evidence="4 9" id="KW-0479">Metal-binding</keyword>
<comment type="similarity">
    <text evidence="9">Belongs to the QueG family.</text>
</comment>
<reference evidence="11" key="1">
    <citation type="journal article" date="2020" name="mSystems">
        <title>Genome- and Community-Level Interaction Insights into Carbon Utilization and Element Cycling Functions of Hydrothermarchaeota in Hydrothermal Sediment.</title>
        <authorList>
            <person name="Zhou Z."/>
            <person name="Liu Y."/>
            <person name="Xu W."/>
            <person name="Pan J."/>
            <person name="Luo Z.H."/>
            <person name="Li M."/>
        </authorList>
    </citation>
    <scope>NUCLEOTIDE SEQUENCE [LARGE SCALE GENOMIC DNA]</scope>
    <source>
        <strain evidence="11">HyVt-527</strain>
    </source>
</reference>
<keyword evidence="7 9" id="KW-0408">Iron</keyword>
<evidence type="ECO:0000256" key="8">
    <source>
        <dbReference type="ARBA" id="ARBA00023014"/>
    </source>
</evidence>
<feature type="binding site" evidence="9">
    <location>
        <position position="192"/>
    </location>
    <ligand>
        <name>[4Fe-4S] cluster</name>
        <dbReference type="ChEBI" id="CHEBI:49883"/>
        <label>1</label>
    </ligand>
</feature>
<comment type="cofactor">
    <cofactor evidence="9">
        <name>cob(II)alamin</name>
        <dbReference type="ChEBI" id="CHEBI:16304"/>
    </cofactor>
</comment>
<comment type="caution">
    <text evidence="11">The sequence shown here is derived from an EMBL/GenBank/DDBJ whole genome shotgun (WGS) entry which is preliminary data.</text>
</comment>
<comment type="subcellular location">
    <subcellularLocation>
        <location evidence="9">Cytoplasm</location>
    </subcellularLocation>
</comment>
<feature type="binding site" evidence="9">
    <location>
        <position position="196"/>
    </location>
    <ligand>
        <name>[4Fe-4S] cluster</name>
        <dbReference type="ChEBI" id="CHEBI:49883"/>
        <label>2</label>
    </ligand>
</feature>
<dbReference type="Gene3D" id="3.30.70.20">
    <property type="match status" value="1"/>
</dbReference>
<comment type="function">
    <text evidence="9">Catalyzes the conversion of epoxyqueuosine (oQ) to queuosine (Q), which is a hypermodified base found in the wobble positions of tRNA(Asp), tRNA(Asn), tRNA(His) and tRNA(Tyr).</text>
</comment>
<evidence type="ECO:0000256" key="7">
    <source>
        <dbReference type="ARBA" id="ARBA00023004"/>
    </source>
</evidence>
<feature type="binding site" evidence="9">
    <location>
        <position position="58"/>
    </location>
    <ligand>
        <name>cob(II)alamin</name>
        <dbReference type="ChEBI" id="CHEBI:16304"/>
    </ligand>
</feature>
<evidence type="ECO:0000256" key="5">
    <source>
        <dbReference type="ARBA" id="ARBA00022785"/>
    </source>
</evidence>
<comment type="caution">
    <text evidence="9">Lacks conserved residue(s) required for the propagation of feature annotation.</text>
</comment>
<comment type="pathway">
    <text evidence="9">tRNA modification; tRNA-queuosine biosynthesis.</text>
</comment>
<dbReference type="EC" id="1.17.99.6" evidence="9"/>
<keyword evidence="8 9" id="KW-0411">Iron-sulfur</keyword>
<dbReference type="InterPro" id="IPR017900">
    <property type="entry name" value="4Fe4S_Fe_S_CS"/>
</dbReference>
<keyword evidence="5 9" id="KW-0671">Queuosine biosynthesis</keyword>
<evidence type="ECO:0000256" key="4">
    <source>
        <dbReference type="ARBA" id="ARBA00022723"/>
    </source>
</evidence>
<accession>A0A7V5PQ31</accession>
<feature type="binding site" evidence="9">
    <location>
        <begin position="239"/>
        <end position="240"/>
    </location>
    <ligand>
        <name>cob(II)alamin</name>
        <dbReference type="ChEBI" id="CHEBI:16304"/>
    </ligand>
</feature>
<feature type="binding site" evidence="9">
    <location>
        <position position="153"/>
    </location>
    <ligand>
        <name>cob(II)alamin</name>
        <dbReference type="ChEBI" id="CHEBI:16304"/>
    </ligand>
</feature>
<keyword evidence="9" id="KW-0846">Cobalamin</keyword>
<evidence type="ECO:0000256" key="3">
    <source>
        <dbReference type="ARBA" id="ARBA00022694"/>
    </source>
</evidence>
<keyword evidence="3 9" id="KW-0819">tRNA processing</keyword>
<dbReference type="Pfam" id="PF08331">
    <property type="entry name" value="QueG_DUF1730"/>
    <property type="match status" value="1"/>
</dbReference>
<feature type="binding site" evidence="9">
    <location>
        <position position="246"/>
    </location>
    <ligand>
        <name>[4Fe-4S] cluster</name>
        <dbReference type="ChEBI" id="CHEBI:49883"/>
        <label>1</label>
    </ligand>
</feature>